<evidence type="ECO:0000259" key="4">
    <source>
        <dbReference type="PROSITE" id="PS50995"/>
    </source>
</evidence>
<dbReference type="EMBL" id="MKIO01000038">
    <property type="protein sequence ID" value="OLP53848.1"/>
    <property type="molecule type" value="Genomic_DNA"/>
</dbReference>
<reference evidence="6" key="2">
    <citation type="submission" date="2016-12" db="EMBL/GenBank/DDBJ databases">
        <authorList>
            <person name="Zhang X."/>
            <person name="Zhao J."/>
        </authorList>
    </citation>
    <scope>NUCLEOTIDE SEQUENCE</scope>
    <source>
        <strain evidence="6">RD15</strain>
    </source>
</reference>
<dbReference type="PROSITE" id="PS50995">
    <property type="entry name" value="HTH_MARR_2"/>
    <property type="match status" value="1"/>
</dbReference>
<comment type="caution">
    <text evidence="5">The sequence shown here is derived from an EMBL/GenBank/DDBJ whole genome shotgun (WGS) entry which is preliminary data.</text>
</comment>
<evidence type="ECO:0000313" key="8">
    <source>
        <dbReference type="Proteomes" id="UP000192652"/>
    </source>
</evidence>
<dbReference type="Proteomes" id="UP000192652">
    <property type="component" value="Unassembled WGS sequence"/>
</dbReference>
<evidence type="ECO:0000313" key="5">
    <source>
        <dbReference type="EMBL" id="OLP53848.1"/>
    </source>
</evidence>
<dbReference type="EMBL" id="MSPX01000001">
    <property type="protein sequence ID" value="OQP88143.1"/>
    <property type="molecule type" value="Genomic_DNA"/>
</dbReference>
<reference evidence="5 7" key="1">
    <citation type="submission" date="2016-09" db="EMBL/GenBank/DDBJ databases">
        <title>Rhizobium sp. nov., a novel species isolated from the rice rhizosphere.</title>
        <authorList>
            <person name="Zhao J."/>
            <person name="Zhang X."/>
        </authorList>
    </citation>
    <scope>NUCLEOTIDE SEQUENCE [LARGE SCALE GENOMIC DNA]</scope>
    <source>
        <strain evidence="5 7">MH17</strain>
    </source>
</reference>
<dbReference type="Gene3D" id="1.10.10.10">
    <property type="entry name" value="Winged helix-like DNA-binding domain superfamily/Winged helix DNA-binding domain"/>
    <property type="match status" value="1"/>
</dbReference>
<dbReference type="InterPro" id="IPR036388">
    <property type="entry name" value="WH-like_DNA-bd_sf"/>
</dbReference>
<dbReference type="Pfam" id="PF01047">
    <property type="entry name" value="MarR"/>
    <property type="match status" value="1"/>
</dbReference>
<organism evidence="5 7">
    <name type="scientific">Xaviernesmea rhizosphaerae</name>
    <dbReference type="NCBI Taxonomy" id="1672749"/>
    <lineage>
        <taxon>Bacteria</taxon>
        <taxon>Pseudomonadati</taxon>
        <taxon>Pseudomonadota</taxon>
        <taxon>Alphaproteobacteria</taxon>
        <taxon>Hyphomicrobiales</taxon>
        <taxon>Rhizobiaceae</taxon>
        <taxon>Rhizobium/Agrobacterium group</taxon>
        <taxon>Xaviernesmea</taxon>
    </lineage>
</organism>
<evidence type="ECO:0000313" key="6">
    <source>
        <dbReference type="EMBL" id="OQP88143.1"/>
    </source>
</evidence>
<name>A0A1Q9AFU0_9HYPH</name>
<keyword evidence="1" id="KW-0805">Transcription regulation</keyword>
<dbReference type="STRING" id="1672749.BJF92_04465"/>
<dbReference type="InterPro" id="IPR023187">
    <property type="entry name" value="Tscrpt_reg_MarR-type_CS"/>
</dbReference>
<dbReference type="SMART" id="SM00347">
    <property type="entry name" value="HTH_MARR"/>
    <property type="match status" value="1"/>
</dbReference>
<evidence type="ECO:0000256" key="3">
    <source>
        <dbReference type="ARBA" id="ARBA00023163"/>
    </source>
</evidence>
<accession>A0A1Q9AFU0</accession>
<dbReference type="InterPro" id="IPR039422">
    <property type="entry name" value="MarR/SlyA-like"/>
</dbReference>
<reference evidence="6 8" key="3">
    <citation type="journal article" date="2017" name="Antonie Van Leeuwenhoek">
        <title>Rhizobium rhizosphaerae sp. nov., a novel species isolated from rice rhizosphere.</title>
        <authorList>
            <person name="Zhao J.J."/>
            <person name="Zhang J."/>
            <person name="Zhang R.J."/>
            <person name="Zhang C.W."/>
            <person name="Yin H.Q."/>
            <person name="Zhang X.X."/>
        </authorList>
    </citation>
    <scope>NUCLEOTIDE SEQUENCE [LARGE SCALE GENOMIC DNA]</scope>
    <source>
        <strain evidence="6 8">RD15</strain>
    </source>
</reference>
<sequence length="174" mass="19814">MLQKGQDVAEYDLEAVVHDTQEGKKQELRLWLRLLSTTKLISQEIRRRLRREFGATLPQFDILSQLYRENDGLRLGELSKRTMVTNGNITGLVERLETEGLLVRERLPDDRRVIVACLTDKGRTTFQAMAEAHENWLKDMMADVDPIVISGLLTHVGQVKQSTSNHLSGDGDED</sequence>
<dbReference type="GO" id="GO:0006950">
    <property type="term" value="P:response to stress"/>
    <property type="evidence" value="ECO:0007669"/>
    <property type="project" value="TreeGrafter"/>
</dbReference>
<dbReference type="AlphaFoldDB" id="A0A1Q9AFU0"/>
<evidence type="ECO:0000256" key="1">
    <source>
        <dbReference type="ARBA" id="ARBA00023015"/>
    </source>
</evidence>
<keyword evidence="8" id="KW-1185">Reference proteome</keyword>
<evidence type="ECO:0000256" key="2">
    <source>
        <dbReference type="ARBA" id="ARBA00023125"/>
    </source>
</evidence>
<keyword evidence="3" id="KW-0804">Transcription</keyword>
<protein>
    <submittedName>
        <fullName evidence="5">MarR family transcriptional regulator</fullName>
    </submittedName>
</protein>
<feature type="domain" description="HTH marR-type" evidence="4">
    <location>
        <begin position="27"/>
        <end position="161"/>
    </location>
</feature>
<dbReference type="GO" id="GO:0003677">
    <property type="term" value="F:DNA binding"/>
    <property type="evidence" value="ECO:0007669"/>
    <property type="project" value="UniProtKB-KW"/>
</dbReference>
<proteinExistence type="predicted"/>
<dbReference type="PANTHER" id="PTHR33164">
    <property type="entry name" value="TRANSCRIPTIONAL REGULATOR, MARR FAMILY"/>
    <property type="match status" value="1"/>
</dbReference>
<gene>
    <name evidence="5" type="ORF">BJF92_04465</name>
    <name evidence="6" type="ORF">BTR14_01375</name>
</gene>
<dbReference type="Proteomes" id="UP000186143">
    <property type="component" value="Unassembled WGS sequence"/>
</dbReference>
<evidence type="ECO:0000313" key="7">
    <source>
        <dbReference type="Proteomes" id="UP000186143"/>
    </source>
</evidence>
<dbReference type="SUPFAM" id="SSF46785">
    <property type="entry name" value="Winged helix' DNA-binding domain"/>
    <property type="match status" value="1"/>
</dbReference>
<dbReference type="PANTHER" id="PTHR33164:SF43">
    <property type="entry name" value="HTH-TYPE TRANSCRIPTIONAL REPRESSOR YETL"/>
    <property type="match status" value="1"/>
</dbReference>
<dbReference type="InterPro" id="IPR036390">
    <property type="entry name" value="WH_DNA-bd_sf"/>
</dbReference>
<dbReference type="PROSITE" id="PS01117">
    <property type="entry name" value="HTH_MARR_1"/>
    <property type="match status" value="1"/>
</dbReference>
<dbReference type="GO" id="GO:0003700">
    <property type="term" value="F:DNA-binding transcription factor activity"/>
    <property type="evidence" value="ECO:0007669"/>
    <property type="project" value="InterPro"/>
</dbReference>
<dbReference type="InterPro" id="IPR000835">
    <property type="entry name" value="HTH_MarR-typ"/>
</dbReference>
<keyword evidence="2" id="KW-0238">DNA-binding</keyword>